<organism evidence="2 3">
    <name type="scientific">Stylosanthes scabra</name>
    <dbReference type="NCBI Taxonomy" id="79078"/>
    <lineage>
        <taxon>Eukaryota</taxon>
        <taxon>Viridiplantae</taxon>
        <taxon>Streptophyta</taxon>
        <taxon>Embryophyta</taxon>
        <taxon>Tracheophyta</taxon>
        <taxon>Spermatophyta</taxon>
        <taxon>Magnoliopsida</taxon>
        <taxon>eudicotyledons</taxon>
        <taxon>Gunneridae</taxon>
        <taxon>Pentapetalae</taxon>
        <taxon>rosids</taxon>
        <taxon>fabids</taxon>
        <taxon>Fabales</taxon>
        <taxon>Fabaceae</taxon>
        <taxon>Papilionoideae</taxon>
        <taxon>50 kb inversion clade</taxon>
        <taxon>dalbergioids sensu lato</taxon>
        <taxon>Dalbergieae</taxon>
        <taxon>Pterocarpus clade</taxon>
        <taxon>Stylosanthes</taxon>
    </lineage>
</organism>
<dbReference type="Proteomes" id="UP001341840">
    <property type="component" value="Unassembled WGS sequence"/>
</dbReference>
<dbReference type="EMBL" id="JASCZI010090639">
    <property type="protein sequence ID" value="MED6143693.1"/>
    <property type="molecule type" value="Genomic_DNA"/>
</dbReference>
<evidence type="ECO:0000259" key="1">
    <source>
        <dbReference type="PROSITE" id="PS50181"/>
    </source>
</evidence>
<dbReference type="PANTHER" id="PTHR31672">
    <property type="entry name" value="BNACNNG10540D PROTEIN"/>
    <property type="match status" value="1"/>
</dbReference>
<name>A0ABU6T6W4_9FABA</name>
<dbReference type="PANTHER" id="PTHR31672:SF13">
    <property type="entry name" value="F-BOX PROTEIN CPR30-LIKE"/>
    <property type="match status" value="1"/>
</dbReference>
<proteinExistence type="predicted"/>
<comment type="caution">
    <text evidence="2">The sequence shown here is derived from an EMBL/GenBank/DDBJ whole genome shotgun (WGS) entry which is preliminary data.</text>
</comment>
<feature type="domain" description="F-box" evidence="1">
    <location>
        <begin position="8"/>
        <end position="61"/>
    </location>
</feature>
<reference evidence="2 3" key="1">
    <citation type="journal article" date="2023" name="Plants (Basel)">
        <title>Bridging the Gap: Combining Genomics and Transcriptomics Approaches to Understand Stylosanthes scabra, an Orphan Legume from the Brazilian Caatinga.</title>
        <authorList>
            <person name="Ferreira-Neto J.R.C."/>
            <person name="da Silva M.D."/>
            <person name="Binneck E."/>
            <person name="de Melo N.F."/>
            <person name="da Silva R.H."/>
            <person name="de Melo A.L.T.M."/>
            <person name="Pandolfi V."/>
            <person name="Bustamante F.O."/>
            <person name="Brasileiro-Vidal A.C."/>
            <person name="Benko-Iseppon A.M."/>
        </authorList>
    </citation>
    <scope>NUCLEOTIDE SEQUENCE [LARGE SCALE GENOMIC DNA]</scope>
    <source>
        <tissue evidence="2">Leaves</tissue>
    </source>
</reference>
<evidence type="ECO:0000313" key="2">
    <source>
        <dbReference type="EMBL" id="MED6143693.1"/>
    </source>
</evidence>
<sequence>MSDIPPSGVFMPKLPDDLLFRIFIHCDAKTLIRVQATNHFWMESLSTQEFVAEIENCWRKRGCSLFGHFGHNDESRRSSDWIIKMSSHTGQRFPATLPFLMTQQGWFDVVGIDKGVFYMRYSSVGVVSNLVAWNPISRRKFVISDHIHEIGDETSFLLAFLYFPKTVNYAVVSIYLELGDNPRTVFTLFNSSVRSWSPPLECPPYVRRLDPQYVTVNRIVFWATWSHSNETEFPPYIVSFSPLTAEFQQLPLPGEALTTCHTLLNRDGHLCIAINDHNFQAYNSVIWQPDVVNEEIVWTKLFEVGGNGPSFIPAVMVENDVIHVLERHVEVNDEEGVEFTHIHLRRFYSGCGRRTLLWANYEGDVKLRSVNTFYESFYPV</sequence>
<dbReference type="InterPro" id="IPR036047">
    <property type="entry name" value="F-box-like_dom_sf"/>
</dbReference>
<dbReference type="SUPFAM" id="SSF81383">
    <property type="entry name" value="F-box domain"/>
    <property type="match status" value="1"/>
</dbReference>
<accession>A0ABU6T6W4</accession>
<dbReference type="InterPro" id="IPR001810">
    <property type="entry name" value="F-box_dom"/>
</dbReference>
<keyword evidence="3" id="KW-1185">Reference proteome</keyword>
<dbReference type="CDD" id="cd09917">
    <property type="entry name" value="F-box_SF"/>
    <property type="match status" value="1"/>
</dbReference>
<protein>
    <recommendedName>
        <fullName evidence="1">F-box domain-containing protein</fullName>
    </recommendedName>
</protein>
<evidence type="ECO:0000313" key="3">
    <source>
        <dbReference type="Proteomes" id="UP001341840"/>
    </source>
</evidence>
<dbReference type="InterPro" id="IPR050796">
    <property type="entry name" value="SCF_F-box_component"/>
</dbReference>
<gene>
    <name evidence="2" type="ORF">PIB30_008335</name>
</gene>
<dbReference type="PROSITE" id="PS50181">
    <property type="entry name" value="FBOX"/>
    <property type="match status" value="1"/>
</dbReference>